<feature type="transmembrane region" description="Helical" evidence="8">
    <location>
        <begin position="99"/>
        <end position="124"/>
    </location>
</feature>
<evidence type="ECO:0000256" key="4">
    <source>
        <dbReference type="ARBA" id="ARBA00022989"/>
    </source>
</evidence>
<feature type="transmembrane region" description="Helical" evidence="8">
    <location>
        <begin position="605"/>
        <end position="625"/>
    </location>
</feature>
<evidence type="ECO:0000256" key="6">
    <source>
        <dbReference type="ARBA" id="ARBA00023136"/>
    </source>
</evidence>
<feature type="domain" description="NADH:quinone oxidoreductase/Mrp antiporter transmembrane" evidence="9">
    <location>
        <begin position="114"/>
        <end position="396"/>
    </location>
</feature>
<evidence type="ECO:0000256" key="7">
    <source>
        <dbReference type="RuleBase" id="RU000320"/>
    </source>
</evidence>
<proteinExistence type="predicted"/>
<dbReference type="HOGENOM" id="CLU_007100_8_1_7"/>
<feature type="transmembrane region" description="Helical" evidence="8">
    <location>
        <begin position="145"/>
        <end position="169"/>
    </location>
</feature>
<feature type="transmembrane region" description="Helical" evidence="8">
    <location>
        <begin position="358"/>
        <end position="383"/>
    </location>
</feature>
<dbReference type="KEGG" id="hmr:Hipma_1317"/>
<gene>
    <name evidence="10" type="ordered locus">Hipma_1317</name>
</gene>
<feature type="transmembrane region" description="Helical" evidence="8">
    <location>
        <begin position="69"/>
        <end position="87"/>
    </location>
</feature>
<evidence type="ECO:0000256" key="1">
    <source>
        <dbReference type="ARBA" id="ARBA00004651"/>
    </source>
</evidence>
<reference evidence="11" key="2">
    <citation type="submission" date="2011-03" db="EMBL/GenBank/DDBJ databases">
        <title>The complete genome of Hippea maritima DSM 10411.</title>
        <authorList>
            <consortium name="US DOE Joint Genome Institute (JGI-PGF)"/>
            <person name="Lucas S."/>
            <person name="Copeland A."/>
            <person name="Lapidus A."/>
            <person name="Bruce D."/>
            <person name="Goodwin L."/>
            <person name="Pitluck S."/>
            <person name="Peters L."/>
            <person name="Kyrpides N."/>
            <person name="Mavromatis K."/>
            <person name="Pagani I."/>
            <person name="Ivanova N."/>
            <person name="Mikhailova N."/>
            <person name="Lu M."/>
            <person name="Detter J.C."/>
            <person name="Tapia R."/>
            <person name="Han C."/>
            <person name="Land M."/>
            <person name="Hauser L."/>
            <person name="Markowitz V."/>
            <person name="Cheng J.-F."/>
            <person name="Hugenholtz P."/>
            <person name="Woyke T."/>
            <person name="Wu D."/>
            <person name="Spring S."/>
            <person name="Schroeder M."/>
            <person name="Brambilla E."/>
            <person name="Klenk H.-P."/>
            <person name="Eisen J.A."/>
        </authorList>
    </citation>
    <scope>NUCLEOTIDE SEQUENCE [LARGE SCALE GENOMIC DNA]</scope>
    <source>
        <strain evidence="11">ATCC 700847 / DSM 10411 / MH2</strain>
    </source>
</reference>
<evidence type="ECO:0000313" key="11">
    <source>
        <dbReference type="Proteomes" id="UP000008139"/>
    </source>
</evidence>
<dbReference type="InterPro" id="IPR001750">
    <property type="entry name" value="ND/Mrp_TM"/>
</dbReference>
<feature type="transmembrane region" description="Helical" evidence="8">
    <location>
        <begin position="213"/>
        <end position="233"/>
    </location>
</feature>
<dbReference type="InterPro" id="IPR003918">
    <property type="entry name" value="NADH_UbQ_OxRdtase"/>
</dbReference>
<feature type="transmembrane region" description="Helical" evidence="8">
    <location>
        <begin position="28"/>
        <end position="48"/>
    </location>
</feature>
<dbReference type="EMBL" id="CP002606">
    <property type="protein sequence ID" value="AEA34274.1"/>
    <property type="molecule type" value="Genomic_DNA"/>
</dbReference>
<evidence type="ECO:0000256" key="8">
    <source>
        <dbReference type="SAM" id="Phobius"/>
    </source>
</evidence>
<comment type="subcellular location">
    <subcellularLocation>
        <location evidence="1">Cell membrane</location>
        <topology evidence="1">Multi-pass membrane protein</topology>
    </subcellularLocation>
    <subcellularLocation>
        <location evidence="7">Membrane</location>
        <topology evidence="7">Multi-pass membrane protein</topology>
    </subcellularLocation>
</comment>
<dbReference type="STRING" id="760142.Hipma_1317"/>
<evidence type="ECO:0000259" key="9">
    <source>
        <dbReference type="Pfam" id="PF00361"/>
    </source>
</evidence>
<feature type="transmembrane region" description="Helical" evidence="8">
    <location>
        <begin position="304"/>
        <end position="328"/>
    </location>
</feature>
<sequence length="626" mass="69001">MIEVIIGTFITGALLGFAKKQLSYTVAAIASLLSFILGFKATFSNLTITHTTHLIDSINIGFYLDKTSGLFLMIASISWFAISLFSVDFGERYKQRMSIFINLAMLGMFLLLVSYDMLMLLIGLEVMTISSYMLIAEHGGSYKEAYEFLAFSEISTLSLIIAAAALFASTKSFGLTAQSQSLPFIIFASLGFMIKMDIVPFHTWLKRVYSKAPANASAILSASMTLMGVYGIIRTIQITGYMHGWGIAALILGSISAFWGAIGAAASKELNVLPAYSTIENNGMILALLGLSAIAYSFSAKSTLYEFAFLGAIVIALSHTTAKTLMFLSIGEAKERLQEETIDSVRGIYKSVGKIPALGILTSGLSFGGFPLFLGYIAEWMLLESVFQSYQFTSMLDRITSSAAGILMALAMGFVSFSMIKLIGYSALGYHHNKKALSMPVFAMHLSQLLLTILLIGFGGFASLWFIYLGYPQFVGGLLGVPNGWLILSAKPIFGVVSPAFLMIVILVLFILPFTVYIKTRKTTKRVVSWNGGLKLEENEYFTVNAFSFILEYVLRFIYNMKEIKQNKEAFVVVVDVFDLVYQKLTKLTKKTTYIVSHAIMNGKISFYVFYILAMFIITIVVFSII</sequence>
<keyword evidence="11" id="KW-1185">Reference proteome</keyword>
<dbReference type="GO" id="GO:0008137">
    <property type="term" value="F:NADH dehydrogenase (ubiquinone) activity"/>
    <property type="evidence" value="ECO:0007669"/>
    <property type="project" value="InterPro"/>
</dbReference>
<feature type="transmembrane region" description="Helical" evidence="8">
    <location>
        <begin position="181"/>
        <end position="201"/>
    </location>
</feature>
<feature type="transmembrane region" description="Helical" evidence="8">
    <location>
        <begin position="493"/>
        <end position="518"/>
    </location>
</feature>
<dbReference type="AlphaFoldDB" id="F2LXG0"/>
<dbReference type="GO" id="GO:0005886">
    <property type="term" value="C:plasma membrane"/>
    <property type="evidence" value="ECO:0007669"/>
    <property type="project" value="UniProtKB-SubCell"/>
</dbReference>
<keyword evidence="10" id="KW-0830">Ubiquinone</keyword>
<dbReference type="Pfam" id="PF00361">
    <property type="entry name" value="Proton_antipo_M"/>
    <property type="match status" value="1"/>
</dbReference>
<accession>F2LXG0</accession>
<dbReference type="InterPro" id="IPR052175">
    <property type="entry name" value="ComplexI-like_HydComp"/>
</dbReference>
<keyword evidence="2" id="KW-1003">Cell membrane</keyword>
<reference evidence="10 11" key="1">
    <citation type="journal article" date="2011" name="Stand. Genomic Sci.">
        <title>Complete genome sequence of the thermophilic sulfur-reducer Hippea maritima type strain (MH(2)).</title>
        <authorList>
            <person name="Huntemann M."/>
            <person name="Lu M."/>
            <person name="Nolan M."/>
            <person name="Lapidus A."/>
            <person name="Lucas S."/>
            <person name="Hammon N."/>
            <person name="Deshpande S."/>
            <person name="Cheng J.F."/>
            <person name="Tapia R."/>
            <person name="Han C."/>
            <person name="Goodwin L."/>
            <person name="Pitluck S."/>
            <person name="Liolios K."/>
            <person name="Pagani I."/>
            <person name="Ivanova N."/>
            <person name="Ovchinikova G."/>
            <person name="Pati A."/>
            <person name="Chen A."/>
            <person name="Palaniappan K."/>
            <person name="Land M."/>
            <person name="Hauser L."/>
            <person name="Jeffries C.D."/>
            <person name="Detter J.C."/>
            <person name="Brambilla E.M."/>
            <person name="Rohde M."/>
            <person name="Spring S."/>
            <person name="Goker M."/>
            <person name="Woyke T."/>
            <person name="Bristow J."/>
            <person name="Eisen J.A."/>
            <person name="Markowitz V."/>
            <person name="Hugenholtz P."/>
            <person name="Kyrpides N.C."/>
            <person name="Klenk H.P."/>
            <person name="Mavromatis K."/>
        </authorList>
    </citation>
    <scope>NUCLEOTIDE SEQUENCE [LARGE SCALE GENOMIC DNA]</scope>
    <source>
        <strain evidence="11">ATCC 700847 / DSM 10411 / MH2</strain>
    </source>
</reference>
<dbReference type="InParanoid" id="F2LXG0"/>
<dbReference type="GO" id="GO:0016491">
    <property type="term" value="F:oxidoreductase activity"/>
    <property type="evidence" value="ECO:0007669"/>
    <property type="project" value="UniProtKB-KW"/>
</dbReference>
<dbReference type="PRINTS" id="PR01437">
    <property type="entry name" value="NUOXDRDTASE4"/>
</dbReference>
<dbReference type="PANTHER" id="PTHR42682:SF4">
    <property type="entry name" value="NADH-UBIQUINONE_PLASTOQUINONE"/>
    <property type="match status" value="1"/>
</dbReference>
<organism evidence="10 11">
    <name type="scientific">Hippea maritima (strain ATCC 700847 / DSM 10411 / MH2)</name>
    <dbReference type="NCBI Taxonomy" id="760142"/>
    <lineage>
        <taxon>Bacteria</taxon>
        <taxon>Pseudomonadati</taxon>
        <taxon>Campylobacterota</taxon>
        <taxon>Desulfurellia</taxon>
        <taxon>Desulfurellales</taxon>
        <taxon>Hippeaceae</taxon>
        <taxon>Hippea</taxon>
    </lineage>
</organism>
<dbReference type="Proteomes" id="UP000008139">
    <property type="component" value="Chromosome"/>
</dbReference>
<feature type="transmembrane region" description="Helical" evidence="8">
    <location>
        <begin position="279"/>
        <end position="298"/>
    </location>
</feature>
<name>F2LXG0_HIPMA</name>
<keyword evidence="4 8" id="KW-1133">Transmembrane helix</keyword>
<evidence type="ECO:0000256" key="2">
    <source>
        <dbReference type="ARBA" id="ARBA00022475"/>
    </source>
</evidence>
<evidence type="ECO:0000256" key="3">
    <source>
        <dbReference type="ARBA" id="ARBA00022692"/>
    </source>
</evidence>
<feature type="transmembrane region" description="Helical" evidence="8">
    <location>
        <begin position="403"/>
        <end position="428"/>
    </location>
</feature>
<dbReference type="GO" id="GO:0042773">
    <property type="term" value="P:ATP synthesis coupled electron transport"/>
    <property type="evidence" value="ECO:0007669"/>
    <property type="project" value="InterPro"/>
</dbReference>
<keyword evidence="3 7" id="KW-0812">Transmembrane</keyword>
<dbReference type="OrthoDB" id="9805769at2"/>
<keyword evidence="5" id="KW-0560">Oxidoreductase</keyword>
<keyword evidence="6 8" id="KW-0472">Membrane</keyword>
<dbReference type="PANTHER" id="PTHR42682">
    <property type="entry name" value="HYDROGENASE-4 COMPONENT F"/>
    <property type="match status" value="1"/>
</dbReference>
<dbReference type="eggNOG" id="COG0651">
    <property type="taxonomic scope" value="Bacteria"/>
</dbReference>
<evidence type="ECO:0000313" key="10">
    <source>
        <dbReference type="EMBL" id="AEA34274.1"/>
    </source>
</evidence>
<dbReference type="FunCoup" id="F2LXG0">
    <property type="interactions" value="100"/>
</dbReference>
<feature type="transmembrane region" description="Helical" evidence="8">
    <location>
        <begin position="449"/>
        <end position="471"/>
    </location>
</feature>
<feature type="transmembrane region" description="Helical" evidence="8">
    <location>
        <begin position="245"/>
        <end position="267"/>
    </location>
</feature>
<evidence type="ECO:0000256" key="5">
    <source>
        <dbReference type="ARBA" id="ARBA00023002"/>
    </source>
</evidence>
<dbReference type="RefSeq" id="WP_013682306.1">
    <property type="nucleotide sequence ID" value="NC_015318.1"/>
</dbReference>
<protein>
    <submittedName>
        <fullName evidence="10">NADH/Ubiquinone/plastoquinone (Complex I)</fullName>
    </submittedName>
</protein>